<evidence type="ECO:0000256" key="6">
    <source>
        <dbReference type="ARBA" id="ARBA00022925"/>
    </source>
</evidence>
<keyword evidence="8" id="KW-0157">Chromophore</keyword>
<feature type="transmembrane region" description="Helical" evidence="11">
    <location>
        <begin position="191"/>
        <end position="212"/>
    </location>
</feature>
<dbReference type="SMART" id="SM01021">
    <property type="entry name" value="Bac_rhodopsin"/>
    <property type="match status" value="1"/>
</dbReference>
<evidence type="ECO:0000256" key="7">
    <source>
        <dbReference type="ARBA" id="ARBA00022989"/>
    </source>
</evidence>
<dbReference type="GO" id="GO:0005216">
    <property type="term" value="F:monoatomic ion channel activity"/>
    <property type="evidence" value="ECO:0007669"/>
    <property type="project" value="InterPro"/>
</dbReference>
<feature type="transmembrane region" description="Helical" evidence="11">
    <location>
        <begin position="96"/>
        <end position="116"/>
    </location>
</feature>
<comment type="similarity">
    <text evidence="2">Belongs to the archaeal/bacterial/fungal opsin family.</text>
</comment>
<evidence type="ECO:0000256" key="5">
    <source>
        <dbReference type="ARBA" id="ARBA00022692"/>
    </source>
</evidence>
<dbReference type="EMBL" id="CAFBNF010000390">
    <property type="protein sequence ID" value="CAB4965008.1"/>
    <property type="molecule type" value="Genomic_DNA"/>
</dbReference>
<keyword evidence="6" id="KW-0681">Retinal protein</keyword>
<evidence type="ECO:0000256" key="9">
    <source>
        <dbReference type="ARBA" id="ARBA00023136"/>
    </source>
</evidence>
<sequence>MNVVTELSDAQFQTVYNVFSFALASMLFTSLFLLIAQPRVLPRYRMALVVSATVCGIAAYHYFRIFNSFNDAFGRDGTSGPFMLLGGEGFNEAYRYVDWLLTVPLLLLETIAVLALPMAERKGLLTKLIPASALMIILGYPGEIAMETAPKMIWGALSTIPFLYILYVLFVQLTKSLGRQPAEVSASVGRLRLLLIATWGVYPISYLFPVLGLTGSDAFVARQVGYSVADVLAKCLYGLVIFKIARLKSQLDDPEFAAQEFEEAPSSEARAAA</sequence>
<gene>
    <name evidence="12" type="ORF">UFOPK3773_02332</name>
</gene>
<dbReference type="Gene3D" id="1.20.1070.10">
    <property type="entry name" value="Rhodopsin 7-helix transmembrane proteins"/>
    <property type="match status" value="1"/>
</dbReference>
<evidence type="ECO:0000256" key="2">
    <source>
        <dbReference type="ARBA" id="ARBA00008130"/>
    </source>
</evidence>
<accession>A0A6J7L8T6</accession>
<feature type="transmembrane region" description="Helical" evidence="11">
    <location>
        <begin position="15"/>
        <end position="34"/>
    </location>
</feature>
<dbReference type="CDD" id="cd15242">
    <property type="entry name" value="7tm_Proteorhodopsin"/>
    <property type="match status" value="1"/>
</dbReference>
<keyword evidence="5 11" id="KW-0812">Transmembrane</keyword>
<dbReference type="Pfam" id="PF01036">
    <property type="entry name" value="Bac_rhodopsin"/>
    <property type="match status" value="1"/>
</dbReference>
<feature type="transmembrane region" description="Helical" evidence="11">
    <location>
        <begin position="46"/>
        <end position="63"/>
    </location>
</feature>
<keyword evidence="10" id="KW-0675">Receptor</keyword>
<dbReference type="PROSITE" id="PS00950">
    <property type="entry name" value="BACTERIAL_OPSIN_1"/>
    <property type="match status" value="1"/>
</dbReference>
<feature type="transmembrane region" description="Helical" evidence="11">
    <location>
        <begin position="224"/>
        <end position="242"/>
    </location>
</feature>
<keyword evidence="4" id="KW-0716">Sensory transduction</keyword>
<keyword evidence="7 11" id="KW-1133">Transmembrane helix</keyword>
<dbReference type="InterPro" id="IPR018229">
    <property type="entry name" value="Rhodopsin_retinal_BS"/>
</dbReference>
<evidence type="ECO:0000256" key="11">
    <source>
        <dbReference type="SAM" id="Phobius"/>
    </source>
</evidence>
<proteinExistence type="inferred from homology"/>
<dbReference type="GO" id="GO:0009881">
    <property type="term" value="F:photoreceptor activity"/>
    <property type="evidence" value="ECO:0007669"/>
    <property type="project" value="UniProtKB-KW"/>
</dbReference>
<evidence type="ECO:0000256" key="3">
    <source>
        <dbReference type="ARBA" id="ARBA00022543"/>
    </source>
</evidence>
<dbReference type="PANTHER" id="PTHR28286">
    <property type="match status" value="1"/>
</dbReference>
<dbReference type="GO" id="GO:0016020">
    <property type="term" value="C:membrane"/>
    <property type="evidence" value="ECO:0007669"/>
    <property type="project" value="UniProtKB-SubCell"/>
</dbReference>
<dbReference type="GO" id="GO:0007602">
    <property type="term" value="P:phototransduction"/>
    <property type="evidence" value="ECO:0007669"/>
    <property type="project" value="UniProtKB-KW"/>
</dbReference>
<dbReference type="InterPro" id="IPR001425">
    <property type="entry name" value="Arc/bac/fun_rhodopsins"/>
</dbReference>
<keyword evidence="3" id="KW-0600">Photoreceptor protein</keyword>
<evidence type="ECO:0000256" key="1">
    <source>
        <dbReference type="ARBA" id="ARBA00004141"/>
    </source>
</evidence>
<keyword evidence="9 11" id="KW-0472">Membrane</keyword>
<dbReference type="AlphaFoldDB" id="A0A6J7L8T6"/>
<reference evidence="12" key="1">
    <citation type="submission" date="2020-05" db="EMBL/GenBank/DDBJ databases">
        <authorList>
            <person name="Chiriac C."/>
            <person name="Salcher M."/>
            <person name="Ghai R."/>
            <person name="Kavagutti S V."/>
        </authorList>
    </citation>
    <scope>NUCLEOTIDE SEQUENCE</scope>
</reference>
<feature type="transmembrane region" description="Helical" evidence="11">
    <location>
        <begin position="152"/>
        <end position="170"/>
    </location>
</feature>
<feature type="transmembrane region" description="Helical" evidence="11">
    <location>
        <begin position="128"/>
        <end position="146"/>
    </location>
</feature>
<dbReference type="PANTHER" id="PTHR28286:SF2">
    <property type="entry name" value="BACTERIORHODOPSIN _OPSIN, NOPA (EUROFUNG)"/>
    <property type="match status" value="1"/>
</dbReference>
<evidence type="ECO:0000256" key="10">
    <source>
        <dbReference type="ARBA" id="ARBA00023170"/>
    </source>
</evidence>
<name>A0A6J7L8T6_9ZZZZ</name>
<organism evidence="12">
    <name type="scientific">freshwater metagenome</name>
    <dbReference type="NCBI Taxonomy" id="449393"/>
    <lineage>
        <taxon>unclassified sequences</taxon>
        <taxon>metagenomes</taxon>
        <taxon>ecological metagenomes</taxon>
    </lineage>
</organism>
<dbReference type="SUPFAM" id="SSF81321">
    <property type="entry name" value="Family A G protein-coupled receptor-like"/>
    <property type="match status" value="1"/>
</dbReference>
<comment type="subcellular location">
    <subcellularLocation>
        <location evidence="1">Membrane</location>
        <topology evidence="1">Multi-pass membrane protein</topology>
    </subcellularLocation>
</comment>
<evidence type="ECO:0000313" key="12">
    <source>
        <dbReference type="EMBL" id="CAB4965008.1"/>
    </source>
</evidence>
<evidence type="ECO:0000256" key="4">
    <source>
        <dbReference type="ARBA" id="ARBA00022606"/>
    </source>
</evidence>
<protein>
    <submittedName>
        <fullName evidence="12">Unannotated protein</fullName>
    </submittedName>
</protein>
<evidence type="ECO:0000256" key="8">
    <source>
        <dbReference type="ARBA" id="ARBA00022991"/>
    </source>
</evidence>
<dbReference type="PRINTS" id="PR00251">
    <property type="entry name" value="BACTRLOPSIN"/>
</dbReference>